<protein>
    <submittedName>
        <fullName evidence="1">Uncharacterized protein</fullName>
    </submittedName>
</protein>
<accession>A0A1H5X3M2</accession>
<gene>
    <name evidence="1" type="ORF">SAMN04489712_10377</name>
</gene>
<dbReference type="AlphaFoldDB" id="A0A1H5X3M2"/>
<name>A0A1H5X3M2_9ACTN</name>
<keyword evidence="2" id="KW-1185">Reference proteome</keyword>
<dbReference type="EMBL" id="FNVO01000003">
    <property type="protein sequence ID" value="SEG06439.1"/>
    <property type="molecule type" value="Genomic_DNA"/>
</dbReference>
<sequence>MTRPLGGRGPASTGWIGRIRRQDGTWPFVPETVAVTVVPGTATPVDGALAFTRSTLRSELLLHMHRTAHVHA</sequence>
<reference evidence="2" key="1">
    <citation type="submission" date="2016-10" db="EMBL/GenBank/DDBJ databases">
        <authorList>
            <person name="Varghese N."/>
            <person name="Submissions S."/>
        </authorList>
    </citation>
    <scope>NUCLEOTIDE SEQUENCE [LARGE SCALE GENOMIC DNA]</scope>
    <source>
        <strain evidence="2">DSM 43163</strain>
    </source>
</reference>
<dbReference type="Proteomes" id="UP000236723">
    <property type="component" value="Unassembled WGS sequence"/>
</dbReference>
<evidence type="ECO:0000313" key="1">
    <source>
        <dbReference type="EMBL" id="SEG06439.1"/>
    </source>
</evidence>
<proteinExistence type="predicted"/>
<evidence type="ECO:0000313" key="2">
    <source>
        <dbReference type="Proteomes" id="UP000236723"/>
    </source>
</evidence>
<organism evidence="1 2">
    <name type="scientific">Thermomonospora echinospora</name>
    <dbReference type="NCBI Taxonomy" id="1992"/>
    <lineage>
        <taxon>Bacteria</taxon>
        <taxon>Bacillati</taxon>
        <taxon>Actinomycetota</taxon>
        <taxon>Actinomycetes</taxon>
        <taxon>Streptosporangiales</taxon>
        <taxon>Thermomonosporaceae</taxon>
        <taxon>Thermomonospora</taxon>
    </lineage>
</organism>